<dbReference type="Gene3D" id="3.40.50.10140">
    <property type="entry name" value="Toll/interleukin-1 receptor homology (TIR) domain"/>
    <property type="match status" value="1"/>
</dbReference>
<dbReference type="SUPFAM" id="SSF52200">
    <property type="entry name" value="Toll/Interleukin receptor TIR domain"/>
    <property type="match status" value="1"/>
</dbReference>
<evidence type="ECO:0000313" key="2">
    <source>
        <dbReference type="EMBL" id="MDA0166214.1"/>
    </source>
</evidence>
<evidence type="ECO:0000259" key="1">
    <source>
        <dbReference type="Pfam" id="PF13676"/>
    </source>
</evidence>
<sequence>MTGTFISHRRSDTALAERLAEDLRSLGHEVWFDEWEIDLGDSIVEKMNAGLTTTRALVLCCSASGVEAPWIGREWMSALARQLNGHGIKVLPVLLTGSELPPLLADLRYADLRTNYATGLAELDRALERLAP</sequence>
<dbReference type="InterPro" id="IPR035897">
    <property type="entry name" value="Toll_tir_struct_dom_sf"/>
</dbReference>
<dbReference type="GO" id="GO:0007165">
    <property type="term" value="P:signal transduction"/>
    <property type="evidence" value="ECO:0007669"/>
    <property type="project" value="InterPro"/>
</dbReference>
<comment type="caution">
    <text evidence="2">The sequence shown here is derived from an EMBL/GenBank/DDBJ whole genome shotgun (WGS) entry which is preliminary data.</text>
</comment>
<accession>A0A9X3S4U2</accession>
<reference evidence="2" key="1">
    <citation type="submission" date="2022-10" db="EMBL/GenBank/DDBJ databases">
        <title>The WGS of Solirubrobacter ginsenosidimutans DSM 21036.</title>
        <authorList>
            <person name="Jiang Z."/>
        </authorList>
    </citation>
    <scope>NUCLEOTIDE SEQUENCE</scope>
    <source>
        <strain evidence="2">DSM 21036</strain>
    </source>
</reference>
<keyword evidence="3" id="KW-1185">Reference proteome</keyword>
<dbReference type="RefSeq" id="WP_270045473.1">
    <property type="nucleotide sequence ID" value="NZ_JAPDOD010000061.1"/>
</dbReference>
<keyword evidence="2" id="KW-0675">Receptor</keyword>
<dbReference type="InterPro" id="IPR000157">
    <property type="entry name" value="TIR_dom"/>
</dbReference>
<proteinExistence type="predicted"/>
<evidence type="ECO:0000313" key="3">
    <source>
        <dbReference type="Proteomes" id="UP001149140"/>
    </source>
</evidence>
<dbReference type="EMBL" id="JAPDOD010000061">
    <property type="protein sequence ID" value="MDA0166214.1"/>
    <property type="molecule type" value="Genomic_DNA"/>
</dbReference>
<organism evidence="2 3">
    <name type="scientific">Solirubrobacter ginsenosidimutans</name>
    <dbReference type="NCBI Taxonomy" id="490573"/>
    <lineage>
        <taxon>Bacteria</taxon>
        <taxon>Bacillati</taxon>
        <taxon>Actinomycetota</taxon>
        <taxon>Thermoleophilia</taxon>
        <taxon>Solirubrobacterales</taxon>
        <taxon>Solirubrobacteraceae</taxon>
        <taxon>Solirubrobacter</taxon>
    </lineage>
</organism>
<dbReference type="AlphaFoldDB" id="A0A9X3S4U2"/>
<protein>
    <submittedName>
        <fullName evidence="2">Toll/interleukin-1 receptor domain-containing protein</fullName>
    </submittedName>
</protein>
<name>A0A9X3S4U2_9ACTN</name>
<dbReference type="Proteomes" id="UP001149140">
    <property type="component" value="Unassembled WGS sequence"/>
</dbReference>
<feature type="domain" description="TIR" evidence="1">
    <location>
        <begin position="5"/>
        <end position="123"/>
    </location>
</feature>
<dbReference type="Pfam" id="PF13676">
    <property type="entry name" value="TIR_2"/>
    <property type="match status" value="1"/>
</dbReference>
<gene>
    <name evidence="2" type="ORF">OM076_38470</name>
</gene>